<name>A0AAW8DTE1_9BURK</name>
<evidence type="ECO:0000313" key="3">
    <source>
        <dbReference type="Proteomes" id="UP001244295"/>
    </source>
</evidence>
<reference evidence="2" key="1">
    <citation type="submission" date="2023-07" db="EMBL/GenBank/DDBJ databases">
        <title>Sorghum-associated microbial communities from plants grown in Nebraska, USA.</title>
        <authorList>
            <person name="Schachtman D."/>
        </authorList>
    </citation>
    <scope>NUCLEOTIDE SEQUENCE</scope>
    <source>
        <strain evidence="2">DS2795</strain>
    </source>
</reference>
<comment type="caution">
    <text evidence="2">The sequence shown here is derived from an EMBL/GenBank/DDBJ whole genome shotgun (WGS) entry which is preliminary data.</text>
</comment>
<sequence length="141" mass="15310">MTAREVDGRIALGVDIGGALRVGELSHEGRIVQVRPRGIVEVEVAQAAFVERTAAPVRTGDVHGDPRLMEHVPEVRQLGQPQPGLVLATGIVRVIGDDDQHALLGSSRTGHGCFLEGVGLRPPLQRKREERRREQGHPGFQ</sequence>
<dbReference type="AlphaFoldDB" id="A0AAW8DTE1"/>
<protein>
    <submittedName>
        <fullName evidence="2">Uncharacterized protein</fullName>
    </submittedName>
</protein>
<dbReference type="EMBL" id="JAUSRR010000003">
    <property type="protein sequence ID" value="MDP9922830.1"/>
    <property type="molecule type" value="Genomic_DNA"/>
</dbReference>
<dbReference type="Proteomes" id="UP001244295">
    <property type="component" value="Unassembled WGS sequence"/>
</dbReference>
<gene>
    <name evidence="2" type="ORF">J2W25_001851</name>
</gene>
<feature type="compositionally biased region" description="Basic and acidic residues" evidence="1">
    <location>
        <begin position="126"/>
        <end position="141"/>
    </location>
</feature>
<evidence type="ECO:0000313" key="2">
    <source>
        <dbReference type="EMBL" id="MDP9922830.1"/>
    </source>
</evidence>
<feature type="region of interest" description="Disordered" evidence="1">
    <location>
        <begin position="115"/>
        <end position="141"/>
    </location>
</feature>
<evidence type="ECO:0000256" key="1">
    <source>
        <dbReference type="SAM" id="MobiDB-lite"/>
    </source>
</evidence>
<organism evidence="2 3">
    <name type="scientific">Variovorax boronicumulans</name>
    <dbReference type="NCBI Taxonomy" id="436515"/>
    <lineage>
        <taxon>Bacteria</taxon>
        <taxon>Pseudomonadati</taxon>
        <taxon>Pseudomonadota</taxon>
        <taxon>Betaproteobacteria</taxon>
        <taxon>Burkholderiales</taxon>
        <taxon>Comamonadaceae</taxon>
        <taxon>Variovorax</taxon>
    </lineage>
</organism>
<accession>A0AAW8DTE1</accession>
<proteinExistence type="predicted"/>